<dbReference type="GO" id="GO:0005886">
    <property type="term" value="C:plasma membrane"/>
    <property type="evidence" value="ECO:0007669"/>
    <property type="project" value="UniProtKB-SubCell"/>
</dbReference>
<dbReference type="Pfam" id="PF10099">
    <property type="entry name" value="RskA_C"/>
    <property type="match status" value="1"/>
</dbReference>
<dbReference type="Gene3D" id="1.10.10.1320">
    <property type="entry name" value="Anti-sigma factor, zinc-finger domain"/>
    <property type="match status" value="1"/>
</dbReference>
<evidence type="ECO:0000256" key="6">
    <source>
        <dbReference type="ARBA" id="ARBA00023136"/>
    </source>
</evidence>
<protein>
    <recommendedName>
        <fullName evidence="8">Regulator of SigK</fullName>
    </recommendedName>
    <alternativeName>
        <fullName evidence="7">Sigma-K anti-sigma factor RskA</fullName>
    </alternativeName>
</protein>
<dbReference type="GO" id="GO:0006417">
    <property type="term" value="P:regulation of translation"/>
    <property type="evidence" value="ECO:0007669"/>
    <property type="project" value="TreeGrafter"/>
</dbReference>
<dbReference type="PANTHER" id="PTHR37461">
    <property type="entry name" value="ANTI-SIGMA-K FACTOR RSKA"/>
    <property type="match status" value="1"/>
</dbReference>
<evidence type="ECO:0000256" key="8">
    <source>
        <dbReference type="ARBA" id="ARBA00030803"/>
    </source>
</evidence>
<keyword evidence="3" id="KW-1003">Cell membrane</keyword>
<keyword evidence="6 10" id="KW-0472">Membrane</keyword>
<dbReference type="InterPro" id="IPR041916">
    <property type="entry name" value="Anti_sigma_zinc_sf"/>
</dbReference>
<dbReference type="EMBL" id="CADCVF010000036">
    <property type="protein sequence ID" value="CAA9456196.1"/>
    <property type="molecule type" value="Genomic_DNA"/>
</dbReference>
<comment type="subcellular location">
    <subcellularLocation>
        <location evidence="2">Cell membrane</location>
    </subcellularLocation>
    <subcellularLocation>
        <location evidence="1">Membrane</location>
        <topology evidence="1">Single-pass membrane protein</topology>
    </subcellularLocation>
</comment>
<name>A0A6J4QVE0_9ACTN</name>
<dbReference type="InterPro" id="IPR051474">
    <property type="entry name" value="Anti-sigma-K/W_factor"/>
</dbReference>
<proteinExistence type="predicted"/>
<sequence>MTEDRFEELLGTYLLGELSVEEERELERHLEGCSGCRVELARARQAHDLLRGLAAGGPPVELKDRVLAQARGEIPARSRGGWRLWVSAAALLAIAVLGAGLLWAITQGSSEGIPLTATVPASEGGGEVSGEVEGGNLQIELVVWGLPELRKDEYYELWYAKEDGGRISCGTFRAQPGGQTTVNLTAPVGATSYPKIEVTREPDDGNPGSSGEKVLVGDLRSL</sequence>
<organism evidence="13">
    <name type="scientific">uncultured Rubrobacteraceae bacterium</name>
    <dbReference type="NCBI Taxonomy" id="349277"/>
    <lineage>
        <taxon>Bacteria</taxon>
        <taxon>Bacillati</taxon>
        <taxon>Actinomycetota</taxon>
        <taxon>Rubrobacteria</taxon>
        <taxon>Rubrobacterales</taxon>
        <taxon>Rubrobacteraceae</taxon>
        <taxon>environmental samples</taxon>
    </lineage>
</organism>
<evidence type="ECO:0000256" key="9">
    <source>
        <dbReference type="SAM" id="MobiDB-lite"/>
    </source>
</evidence>
<feature type="transmembrane region" description="Helical" evidence="10">
    <location>
        <begin position="84"/>
        <end position="105"/>
    </location>
</feature>
<dbReference type="AlphaFoldDB" id="A0A6J4QVE0"/>
<evidence type="ECO:0000256" key="10">
    <source>
        <dbReference type="SAM" id="Phobius"/>
    </source>
</evidence>
<evidence type="ECO:0000256" key="4">
    <source>
        <dbReference type="ARBA" id="ARBA00022692"/>
    </source>
</evidence>
<evidence type="ECO:0000259" key="12">
    <source>
        <dbReference type="Pfam" id="PF13490"/>
    </source>
</evidence>
<dbReference type="Pfam" id="PF13490">
    <property type="entry name" value="zf-HC2"/>
    <property type="match status" value="1"/>
</dbReference>
<dbReference type="GO" id="GO:0016989">
    <property type="term" value="F:sigma factor antagonist activity"/>
    <property type="evidence" value="ECO:0007669"/>
    <property type="project" value="TreeGrafter"/>
</dbReference>
<evidence type="ECO:0000256" key="7">
    <source>
        <dbReference type="ARBA" id="ARBA00029829"/>
    </source>
</evidence>
<dbReference type="PANTHER" id="PTHR37461:SF1">
    <property type="entry name" value="ANTI-SIGMA-K FACTOR RSKA"/>
    <property type="match status" value="1"/>
</dbReference>
<gene>
    <name evidence="13" type="ORF">AVDCRST_MAG58-1613</name>
</gene>
<feature type="domain" description="Putative zinc-finger" evidence="12">
    <location>
        <begin position="5"/>
        <end position="37"/>
    </location>
</feature>
<accession>A0A6J4QVE0</accession>
<feature type="domain" description="Anti-sigma K factor RskA C-terminal" evidence="11">
    <location>
        <begin position="85"/>
        <end position="208"/>
    </location>
</feature>
<evidence type="ECO:0000256" key="1">
    <source>
        <dbReference type="ARBA" id="ARBA00004167"/>
    </source>
</evidence>
<evidence type="ECO:0000313" key="13">
    <source>
        <dbReference type="EMBL" id="CAA9456196.1"/>
    </source>
</evidence>
<dbReference type="InterPro" id="IPR027383">
    <property type="entry name" value="Znf_put"/>
</dbReference>
<keyword evidence="5 10" id="KW-1133">Transmembrane helix</keyword>
<dbReference type="InterPro" id="IPR018764">
    <property type="entry name" value="RskA_C"/>
</dbReference>
<reference evidence="13" key="1">
    <citation type="submission" date="2020-02" db="EMBL/GenBank/DDBJ databases">
        <authorList>
            <person name="Meier V. D."/>
        </authorList>
    </citation>
    <scope>NUCLEOTIDE SEQUENCE</scope>
    <source>
        <strain evidence="13">AVDCRST_MAG58</strain>
    </source>
</reference>
<evidence type="ECO:0000256" key="2">
    <source>
        <dbReference type="ARBA" id="ARBA00004236"/>
    </source>
</evidence>
<evidence type="ECO:0000259" key="11">
    <source>
        <dbReference type="Pfam" id="PF10099"/>
    </source>
</evidence>
<evidence type="ECO:0000256" key="5">
    <source>
        <dbReference type="ARBA" id="ARBA00022989"/>
    </source>
</evidence>
<keyword evidence="4 10" id="KW-0812">Transmembrane</keyword>
<evidence type="ECO:0000256" key="3">
    <source>
        <dbReference type="ARBA" id="ARBA00022475"/>
    </source>
</evidence>
<feature type="region of interest" description="Disordered" evidence="9">
    <location>
        <begin position="197"/>
        <end position="222"/>
    </location>
</feature>